<evidence type="ECO:0000256" key="1">
    <source>
        <dbReference type="SAM" id="Phobius"/>
    </source>
</evidence>
<keyword evidence="1" id="KW-0812">Transmembrane</keyword>
<gene>
    <name evidence="2" type="ORF">IAA28_10470</name>
</gene>
<evidence type="ECO:0000313" key="2">
    <source>
        <dbReference type="EMBL" id="HIX53213.1"/>
    </source>
</evidence>
<dbReference type="EMBL" id="DXEU01000190">
    <property type="protein sequence ID" value="HIX53213.1"/>
    <property type="molecule type" value="Genomic_DNA"/>
</dbReference>
<dbReference type="Proteomes" id="UP000886780">
    <property type="component" value="Unassembled WGS sequence"/>
</dbReference>
<sequence length="129" mass="14243">MGRKLRGSYTVEAAMVMGILLFALSHGILWAYGVKDRVTASMMLEEAVEWVRYDEEASIAGEASEGMEVLGLRIQVRENGDRVDGTVTGRRRTGEISMGRFCPEEFLRRVSVIEEAVGDGDTLPEGDQT</sequence>
<name>A0A9D2AX68_9FIRM</name>
<reference evidence="2" key="1">
    <citation type="journal article" date="2021" name="PeerJ">
        <title>Extensive microbial diversity within the chicken gut microbiome revealed by metagenomics and culture.</title>
        <authorList>
            <person name="Gilroy R."/>
            <person name="Ravi A."/>
            <person name="Getino M."/>
            <person name="Pursley I."/>
            <person name="Horton D.L."/>
            <person name="Alikhan N.F."/>
            <person name="Baker D."/>
            <person name="Gharbi K."/>
            <person name="Hall N."/>
            <person name="Watson M."/>
            <person name="Adriaenssens E.M."/>
            <person name="Foster-Nyarko E."/>
            <person name="Jarju S."/>
            <person name="Secka A."/>
            <person name="Antonio M."/>
            <person name="Oren A."/>
            <person name="Chaudhuri R.R."/>
            <person name="La Ragione R."/>
            <person name="Hildebrand F."/>
            <person name="Pallen M.J."/>
        </authorList>
    </citation>
    <scope>NUCLEOTIDE SEQUENCE</scope>
    <source>
        <strain evidence="2">ChiGjej4B4-12881</strain>
    </source>
</reference>
<feature type="transmembrane region" description="Helical" evidence="1">
    <location>
        <begin position="13"/>
        <end position="34"/>
    </location>
</feature>
<accession>A0A9D2AX68</accession>
<organism evidence="2 3">
    <name type="scientific">Candidatus Lachnoclostridium stercoripullorum</name>
    <dbReference type="NCBI Taxonomy" id="2838635"/>
    <lineage>
        <taxon>Bacteria</taxon>
        <taxon>Bacillati</taxon>
        <taxon>Bacillota</taxon>
        <taxon>Clostridia</taxon>
        <taxon>Lachnospirales</taxon>
        <taxon>Lachnospiraceae</taxon>
    </lineage>
</organism>
<evidence type="ECO:0000313" key="3">
    <source>
        <dbReference type="Proteomes" id="UP000886780"/>
    </source>
</evidence>
<protein>
    <submittedName>
        <fullName evidence="2">Uncharacterized protein</fullName>
    </submittedName>
</protein>
<keyword evidence="1" id="KW-0472">Membrane</keyword>
<comment type="caution">
    <text evidence="2">The sequence shown here is derived from an EMBL/GenBank/DDBJ whole genome shotgun (WGS) entry which is preliminary data.</text>
</comment>
<reference evidence="2" key="2">
    <citation type="submission" date="2021-04" db="EMBL/GenBank/DDBJ databases">
        <authorList>
            <person name="Gilroy R."/>
        </authorList>
    </citation>
    <scope>NUCLEOTIDE SEQUENCE</scope>
    <source>
        <strain evidence="2">ChiGjej4B4-12881</strain>
    </source>
</reference>
<keyword evidence="1" id="KW-1133">Transmembrane helix</keyword>
<proteinExistence type="predicted"/>
<dbReference type="AlphaFoldDB" id="A0A9D2AX68"/>